<dbReference type="Proteomes" id="UP000504608">
    <property type="component" value="Unplaced"/>
</dbReference>
<keyword evidence="2" id="KW-1185">Reference proteome</keyword>
<proteinExistence type="predicted"/>
<reference evidence="3" key="1">
    <citation type="submission" date="2025-08" db="UniProtKB">
        <authorList>
            <consortium name="RefSeq"/>
        </authorList>
    </citation>
    <scope>IDENTIFICATION</scope>
    <source>
        <tissue evidence="3">Young leaves</tissue>
    </source>
</reference>
<dbReference type="RefSeq" id="XP_022992466.1">
    <property type="nucleotide sequence ID" value="XM_023136698.1"/>
</dbReference>
<organism evidence="2 3">
    <name type="scientific">Cucurbita maxima</name>
    <name type="common">Pumpkin</name>
    <name type="synonym">Winter squash</name>
    <dbReference type="NCBI Taxonomy" id="3661"/>
    <lineage>
        <taxon>Eukaryota</taxon>
        <taxon>Viridiplantae</taxon>
        <taxon>Streptophyta</taxon>
        <taxon>Embryophyta</taxon>
        <taxon>Tracheophyta</taxon>
        <taxon>Spermatophyta</taxon>
        <taxon>Magnoliopsida</taxon>
        <taxon>eudicotyledons</taxon>
        <taxon>Gunneridae</taxon>
        <taxon>Pentapetalae</taxon>
        <taxon>rosids</taxon>
        <taxon>fabids</taxon>
        <taxon>Cucurbitales</taxon>
        <taxon>Cucurbitaceae</taxon>
        <taxon>Cucurbiteae</taxon>
        <taxon>Cucurbita</taxon>
    </lineage>
</organism>
<evidence type="ECO:0000256" key="1">
    <source>
        <dbReference type="SAM" id="Phobius"/>
    </source>
</evidence>
<dbReference type="GeneID" id="111488762"/>
<keyword evidence="1" id="KW-0812">Transmembrane</keyword>
<evidence type="ECO:0000313" key="3">
    <source>
        <dbReference type="RefSeq" id="XP_022992466.1"/>
    </source>
</evidence>
<sequence length="175" mass="19631">MLAQKKEDFIASNTEREGEIGSVKLRRDMGEVPSYCPAMKNAGAINMSPETSFPQHFHILGKACSRLDISTNLMYCILCCSFKTVTLILLFPYEQVNGNPVPTIIFKGLPSTFHAFLLSTVMAFSGAFNALMLSANKPKIARFCSYYSMAFMASAVVLLIWAVYQTVFNRRQWQD</sequence>
<feature type="transmembrane region" description="Helical" evidence="1">
    <location>
        <begin position="113"/>
        <end position="132"/>
    </location>
</feature>
<keyword evidence="1" id="KW-1133">Transmembrane helix</keyword>
<feature type="transmembrane region" description="Helical" evidence="1">
    <location>
        <begin position="144"/>
        <end position="164"/>
    </location>
</feature>
<evidence type="ECO:0000313" key="2">
    <source>
        <dbReference type="Proteomes" id="UP000504608"/>
    </source>
</evidence>
<dbReference type="OrthoDB" id="1716910at2759"/>
<dbReference type="KEGG" id="cmax:111488762"/>
<feature type="transmembrane region" description="Helical" evidence="1">
    <location>
        <begin position="72"/>
        <end position="93"/>
    </location>
</feature>
<keyword evidence="1" id="KW-0472">Membrane</keyword>
<accession>A0A6J1JTM5</accession>
<protein>
    <submittedName>
        <fullName evidence="3">Uncharacterized protein LOC111488762</fullName>
    </submittedName>
</protein>
<gene>
    <name evidence="3" type="primary">LOC111488762</name>
</gene>
<dbReference type="AlphaFoldDB" id="A0A6J1JTM5"/>
<name>A0A6J1JTM5_CUCMA</name>